<proteinExistence type="predicted"/>
<dbReference type="InterPro" id="IPR003593">
    <property type="entry name" value="AAA+_ATPase"/>
</dbReference>
<dbReference type="InterPro" id="IPR015854">
    <property type="entry name" value="ABC_transpr_LolD-like"/>
</dbReference>
<accession>A0A437K3F4</accession>
<protein>
    <submittedName>
        <fullName evidence="4">ATP-binding cassette domain-containing protein</fullName>
    </submittedName>
</protein>
<dbReference type="InterPro" id="IPR027417">
    <property type="entry name" value="P-loop_NTPase"/>
</dbReference>
<feature type="domain" description="ABC transporter" evidence="3">
    <location>
        <begin position="2"/>
        <end position="202"/>
    </location>
</feature>
<evidence type="ECO:0000259" key="3">
    <source>
        <dbReference type="PROSITE" id="PS50893"/>
    </source>
</evidence>
<gene>
    <name evidence="4" type="ORF">EM808_26690</name>
</gene>
<evidence type="ECO:0000256" key="1">
    <source>
        <dbReference type="ARBA" id="ARBA00022741"/>
    </source>
</evidence>
<dbReference type="EMBL" id="RZTZ01000023">
    <property type="protein sequence ID" value="RVT56661.1"/>
    <property type="molecule type" value="Genomic_DNA"/>
</dbReference>
<dbReference type="Proteomes" id="UP000288024">
    <property type="component" value="Unassembled WGS sequence"/>
</dbReference>
<keyword evidence="2 4" id="KW-0067">ATP-binding</keyword>
<dbReference type="Gene3D" id="3.40.50.300">
    <property type="entry name" value="P-loop containing nucleotide triphosphate hydrolases"/>
    <property type="match status" value="1"/>
</dbReference>
<dbReference type="SMART" id="SM00382">
    <property type="entry name" value="AAA"/>
    <property type="match status" value="1"/>
</dbReference>
<dbReference type="PANTHER" id="PTHR24220">
    <property type="entry name" value="IMPORT ATP-BINDING PROTEIN"/>
    <property type="match status" value="1"/>
</dbReference>
<dbReference type="GO" id="GO:0005886">
    <property type="term" value="C:plasma membrane"/>
    <property type="evidence" value="ECO:0007669"/>
    <property type="project" value="TreeGrafter"/>
</dbReference>
<dbReference type="InterPro" id="IPR003439">
    <property type="entry name" value="ABC_transporter-like_ATP-bd"/>
</dbReference>
<dbReference type="Pfam" id="PF00005">
    <property type="entry name" value="ABC_tran"/>
    <property type="match status" value="1"/>
</dbReference>
<evidence type="ECO:0000313" key="4">
    <source>
        <dbReference type="EMBL" id="RVT56661.1"/>
    </source>
</evidence>
<dbReference type="PANTHER" id="PTHR24220:SF86">
    <property type="entry name" value="ABC TRANSPORTER ABCH.1"/>
    <property type="match status" value="1"/>
</dbReference>
<dbReference type="InterPro" id="IPR017871">
    <property type="entry name" value="ABC_transporter-like_CS"/>
</dbReference>
<dbReference type="SUPFAM" id="SSF52540">
    <property type="entry name" value="P-loop containing nucleoside triphosphate hydrolases"/>
    <property type="match status" value="1"/>
</dbReference>
<name>A0A437K3F4_9BACI</name>
<dbReference type="AlphaFoldDB" id="A0A437K3F4"/>
<dbReference type="PROSITE" id="PS00211">
    <property type="entry name" value="ABC_TRANSPORTER_1"/>
    <property type="match status" value="1"/>
</dbReference>
<evidence type="ECO:0000256" key="2">
    <source>
        <dbReference type="ARBA" id="ARBA00022840"/>
    </source>
</evidence>
<keyword evidence="1" id="KW-0547">Nucleotide-binding</keyword>
<dbReference type="GO" id="GO:0005524">
    <property type="term" value="F:ATP binding"/>
    <property type="evidence" value="ECO:0007669"/>
    <property type="project" value="UniProtKB-KW"/>
</dbReference>
<keyword evidence="5" id="KW-1185">Reference proteome</keyword>
<evidence type="ECO:0000313" key="5">
    <source>
        <dbReference type="Proteomes" id="UP000288024"/>
    </source>
</evidence>
<dbReference type="GO" id="GO:0016887">
    <property type="term" value="F:ATP hydrolysis activity"/>
    <property type="evidence" value="ECO:0007669"/>
    <property type="project" value="InterPro"/>
</dbReference>
<dbReference type="PROSITE" id="PS50893">
    <property type="entry name" value="ABC_TRANSPORTER_2"/>
    <property type="match status" value="1"/>
</dbReference>
<comment type="caution">
    <text evidence="4">The sequence shown here is derived from an EMBL/GenBank/DDBJ whole genome shotgun (WGS) entry which is preliminary data.</text>
</comment>
<dbReference type="GeneID" id="87620109"/>
<sequence length="202" mass="22459">MIEILNLYKAYGERILFADFNLNIQAGEFVVFSGASGCGKTTLLNTIGALEKIEKGQVLVDGVDISKRKNQLRYFSSKVGFLFQNFALIEDKTVSENLKLIKRKNQSGVSVKQALSKVGLLHKLNNKIYTLSGGEQQRIALARLMIKKCDIILADEPTGSLDKRNAEIVMDILASMNKEGKTVIVVSHDEEIKRSGKRIVEL</sequence>
<reference evidence="4 5" key="1">
    <citation type="submission" date="2019-01" db="EMBL/GenBank/DDBJ databases">
        <title>Bacillus sp. M5HDSG1-1, whole genome shotgun sequence.</title>
        <authorList>
            <person name="Tuo L."/>
        </authorList>
    </citation>
    <scope>NUCLEOTIDE SEQUENCE [LARGE SCALE GENOMIC DNA]</scope>
    <source>
        <strain evidence="4 5">M5HDSG1-1</strain>
    </source>
</reference>
<dbReference type="RefSeq" id="WP_127742604.1">
    <property type="nucleotide sequence ID" value="NZ_CAJCKN010000081.1"/>
</dbReference>
<organism evidence="4 5">
    <name type="scientific">Niallia taxi</name>
    <dbReference type="NCBI Taxonomy" id="2499688"/>
    <lineage>
        <taxon>Bacteria</taxon>
        <taxon>Bacillati</taxon>
        <taxon>Bacillota</taxon>
        <taxon>Bacilli</taxon>
        <taxon>Bacillales</taxon>
        <taxon>Bacillaceae</taxon>
        <taxon>Niallia</taxon>
    </lineage>
</organism>
<dbReference type="GO" id="GO:0022857">
    <property type="term" value="F:transmembrane transporter activity"/>
    <property type="evidence" value="ECO:0007669"/>
    <property type="project" value="TreeGrafter"/>
</dbReference>